<organism evidence="2 3">
    <name type="scientific">Arundinibacter roseus</name>
    <dbReference type="NCBI Taxonomy" id="2070510"/>
    <lineage>
        <taxon>Bacteria</taxon>
        <taxon>Pseudomonadati</taxon>
        <taxon>Bacteroidota</taxon>
        <taxon>Cytophagia</taxon>
        <taxon>Cytophagales</taxon>
        <taxon>Spirosomataceae</taxon>
        <taxon>Arundinibacter</taxon>
    </lineage>
</organism>
<name>A0A4R4KJ50_9BACT</name>
<dbReference type="EMBL" id="SMJU01000004">
    <property type="protein sequence ID" value="TDB66882.1"/>
    <property type="molecule type" value="Genomic_DNA"/>
</dbReference>
<reference evidence="2 3" key="1">
    <citation type="submission" date="2019-02" db="EMBL/GenBank/DDBJ databases">
        <title>Arundinibacter roseus gen. nov., sp. nov., a new member of the family Cytophagaceae.</title>
        <authorList>
            <person name="Szuroczki S."/>
            <person name="Khayer B."/>
            <person name="Sproer C."/>
            <person name="Toumi M."/>
            <person name="Szabo A."/>
            <person name="Felfoldi T."/>
            <person name="Schumann P."/>
            <person name="Toth E."/>
        </authorList>
    </citation>
    <scope>NUCLEOTIDE SEQUENCE [LARGE SCALE GENOMIC DNA]</scope>
    <source>
        <strain evidence="2 3">DMA-k-7a</strain>
    </source>
</reference>
<evidence type="ECO:0000256" key="1">
    <source>
        <dbReference type="SAM" id="SignalP"/>
    </source>
</evidence>
<comment type="caution">
    <text evidence="2">The sequence shown here is derived from an EMBL/GenBank/DDBJ whole genome shotgun (WGS) entry which is preliminary data.</text>
</comment>
<protein>
    <submittedName>
        <fullName evidence="2">Uncharacterized protein</fullName>
    </submittedName>
</protein>
<proteinExistence type="predicted"/>
<feature type="signal peptide" evidence="1">
    <location>
        <begin position="1"/>
        <end position="20"/>
    </location>
</feature>
<dbReference type="Proteomes" id="UP000295706">
    <property type="component" value="Unassembled WGS sequence"/>
</dbReference>
<accession>A0A4R4KJ50</accession>
<keyword evidence="3" id="KW-1185">Reference proteome</keyword>
<feature type="chain" id="PRO_5020696890" evidence="1">
    <location>
        <begin position="21"/>
        <end position="234"/>
    </location>
</feature>
<evidence type="ECO:0000313" key="3">
    <source>
        <dbReference type="Proteomes" id="UP000295706"/>
    </source>
</evidence>
<keyword evidence="1" id="KW-0732">Signal</keyword>
<dbReference type="OrthoDB" id="1352863at2"/>
<dbReference type="AlphaFoldDB" id="A0A4R4KJ50"/>
<gene>
    <name evidence="2" type="ORF">EZE20_07080</name>
</gene>
<dbReference type="PROSITE" id="PS51257">
    <property type="entry name" value="PROKAR_LIPOPROTEIN"/>
    <property type="match status" value="1"/>
</dbReference>
<evidence type="ECO:0000313" key="2">
    <source>
        <dbReference type="EMBL" id="TDB66882.1"/>
    </source>
</evidence>
<dbReference type="RefSeq" id="WP_132115972.1">
    <property type="nucleotide sequence ID" value="NZ_SMJU01000004.1"/>
</dbReference>
<sequence>MKTLAFFLLFLTASCTVTRAQEWFHAFPDTASLLRAGAELGKDFEKEVKAIDQTVAFVVPKVKFDAMGPYYLPQENTVFLPQWQLAPEFFKEFCAELAGGAAEGEKIFGLFFNGFYVPHELGHALQFAANNRADNEYDNEYVANCLGLLYWRKKGKSKELEECYNFCKQALTKIKNPIPPNEDVKAYFTLHYEEFGQDPYKYSYIQLSQFMMAYEDTRQTNFEEYVGNVILKKK</sequence>